<dbReference type="InterPro" id="IPR025004">
    <property type="entry name" value="SenN/SenS"/>
</dbReference>
<dbReference type="OrthoDB" id="2691917at2"/>
<protein>
    <submittedName>
        <fullName evidence="1">FbpB family small basic protein</fullName>
    </submittedName>
</protein>
<sequence length="49" mass="5932">MSISLKRRLSYNELVSQNRKEIMQDQSVLEKIESKFELKYQQLKENKEA</sequence>
<organism evidence="1 2">
    <name type="scientific">Virgibacillus phasianinus</name>
    <dbReference type="NCBI Taxonomy" id="2017483"/>
    <lineage>
        <taxon>Bacteria</taxon>
        <taxon>Bacillati</taxon>
        <taxon>Bacillota</taxon>
        <taxon>Bacilli</taxon>
        <taxon>Bacillales</taxon>
        <taxon>Bacillaceae</taxon>
        <taxon>Virgibacillus</taxon>
    </lineage>
</organism>
<evidence type="ECO:0000313" key="1">
    <source>
        <dbReference type="EMBL" id="ASK64428.1"/>
    </source>
</evidence>
<dbReference type="Pfam" id="PF13040">
    <property type="entry name" value="Fur_reg_FbpB"/>
    <property type="match status" value="1"/>
</dbReference>
<reference evidence="1 2" key="1">
    <citation type="submission" date="2017-07" db="EMBL/GenBank/DDBJ databases">
        <title>Virgibacillus sp. LM2416.</title>
        <authorList>
            <person name="Tak E.J."/>
            <person name="Bae J.-W."/>
        </authorList>
    </citation>
    <scope>NUCLEOTIDE SEQUENCE [LARGE SCALE GENOMIC DNA]</scope>
    <source>
        <strain evidence="1 2">LM2416</strain>
    </source>
</reference>
<keyword evidence="2" id="KW-1185">Reference proteome</keyword>
<gene>
    <name evidence="1" type="ORF">CFK37_15350</name>
</gene>
<dbReference type="EMBL" id="CP022315">
    <property type="protein sequence ID" value="ASK64428.1"/>
    <property type="molecule type" value="Genomic_DNA"/>
</dbReference>
<name>A0A220U8G3_9BACI</name>
<dbReference type="AlphaFoldDB" id="A0A220U8G3"/>
<evidence type="ECO:0000313" key="2">
    <source>
        <dbReference type="Proteomes" id="UP000198312"/>
    </source>
</evidence>
<dbReference type="Proteomes" id="UP000198312">
    <property type="component" value="Chromosome"/>
</dbReference>
<accession>A0A220U8G3</accession>
<dbReference type="KEGG" id="vil:CFK37_15350"/>
<proteinExistence type="predicted"/>